<dbReference type="Proteomes" id="UP000242814">
    <property type="component" value="Unassembled WGS sequence"/>
</dbReference>
<keyword evidence="5" id="KW-0687">Ribonucleoprotein</keyword>
<dbReference type="GO" id="GO:0005739">
    <property type="term" value="C:mitochondrion"/>
    <property type="evidence" value="ECO:0007669"/>
    <property type="project" value="UniProtKB-SubCell"/>
</dbReference>
<sequence length="198" mass="21818">MFDSNANTTVHLVSAIRHHPKSFKSHCAEQERAAEKIPDSFTHPTGEHPFFSQPPQSGAKALADAASYTSPYIPHLNYKKKKKKKKKIGGIQLPYSTIVRNPFSKSCRLFISLLQNPSTANPASPTHINIDITQLPRGSKQLPEMTVGFKGGKELRLEVGRLRMGFKDVVEEVGRIGRLLAKEESLKGDGQRGNTGSS</sequence>
<dbReference type="GO" id="GO:0005840">
    <property type="term" value="C:ribosome"/>
    <property type="evidence" value="ECO:0007669"/>
    <property type="project" value="UniProtKB-KW"/>
</dbReference>
<keyword evidence="3" id="KW-0689">Ribosomal protein</keyword>
<comment type="similarity">
    <text evidence="2">Belongs to the mitochondrion-specific ribosomal protein mL53 family.</text>
</comment>
<keyword evidence="4" id="KW-0496">Mitochondrion</keyword>
<proteinExistence type="inferred from homology"/>
<evidence type="ECO:0000256" key="6">
    <source>
        <dbReference type="ARBA" id="ARBA00035180"/>
    </source>
</evidence>
<dbReference type="Pfam" id="PF10780">
    <property type="entry name" value="MRP_L53"/>
    <property type="match status" value="1"/>
</dbReference>
<dbReference type="InterPro" id="IPR019716">
    <property type="entry name" value="Ribosomal_mL53"/>
</dbReference>
<accession>A0A1D2JCJ8</accession>
<dbReference type="AlphaFoldDB" id="A0A1D2JCJ8"/>
<evidence type="ECO:0000256" key="1">
    <source>
        <dbReference type="ARBA" id="ARBA00004173"/>
    </source>
</evidence>
<reference evidence="7 8" key="1">
    <citation type="submission" date="2016-06" db="EMBL/GenBank/DDBJ databases">
        <authorList>
            <person name="Kjaerup R.B."/>
            <person name="Dalgaard T.S."/>
            <person name="Juul-Madsen H.R."/>
        </authorList>
    </citation>
    <scope>NUCLEOTIDE SEQUENCE [LARGE SCALE GENOMIC DNA]</scope>
    <source>
        <strain evidence="7 8">Pb300</strain>
    </source>
</reference>
<dbReference type="EMBL" id="LZYO01000190">
    <property type="protein sequence ID" value="ODH26344.1"/>
    <property type="molecule type" value="Genomic_DNA"/>
</dbReference>
<evidence type="ECO:0000256" key="3">
    <source>
        <dbReference type="ARBA" id="ARBA00022980"/>
    </source>
</evidence>
<comment type="caution">
    <text evidence="7">The sequence shown here is derived from an EMBL/GenBank/DDBJ whole genome shotgun (WGS) entry which is preliminary data.</text>
</comment>
<organism evidence="7 8">
    <name type="scientific">Paracoccidioides brasiliensis</name>
    <dbReference type="NCBI Taxonomy" id="121759"/>
    <lineage>
        <taxon>Eukaryota</taxon>
        <taxon>Fungi</taxon>
        <taxon>Dikarya</taxon>
        <taxon>Ascomycota</taxon>
        <taxon>Pezizomycotina</taxon>
        <taxon>Eurotiomycetes</taxon>
        <taxon>Eurotiomycetidae</taxon>
        <taxon>Onygenales</taxon>
        <taxon>Ajellomycetaceae</taxon>
        <taxon>Paracoccidioides</taxon>
    </lineage>
</organism>
<evidence type="ECO:0000313" key="7">
    <source>
        <dbReference type="EMBL" id="ODH26344.1"/>
    </source>
</evidence>
<evidence type="ECO:0000256" key="4">
    <source>
        <dbReference type="ARBA" id="ARBA00023128"/>
    </source>
</evidence>
<name>A0A1D2JCJ8_PARBR</name>
<comment type="subcellular location">
    <subcellularLocation>
        <location evidence="1">Mitochondrion</location>
    </subcellularLocation>
</comment>
<evidence type="ECO:0000256" key="5">
    <source>
        <dbReference type="ARBA" id="ARBA00023274"/>
    </source>
</evidence>
<dbReference type="VEuPathDB" id="FungiDB:PADG_04174"/>
<gene>
    <name evidence="7" type="ORF">ACO22_04672</name>
</gene>
<dbReference type="GO" id="GO:1990904">
    <property type="term" value="C:ribonucleoprotein complex"/>
    <property type="evidence" value="ECO:0007669"/>
    <property type="project" value="UniProtKB-KW"/>
</dbReference>
<protein>
    <recommendedName>
        <fullName evidence="6">Large ribosomal subunit protein mL53</fullName>
    </recommendedName>
</protein>
<evidence type="ECO:0000256" key="2">
    <source>
        <dbReference type="ARBA" id="ARBA00005557"/>
    </source>
</evidence>
<evidence type="ECO:0000313" key="8">
    <source>
        <dbReference type="Proteomes" id="UP000242814"/>
    </source>
</evidence>
<dbReference type="VEuPathDB" id="FungiDB:PABG_01563"/>